<dbReference type="PROSITE" id="PS51000">
    <property type="entry name" value="HTH_DEOR_2"/>
    <property type="match status" value="1"/>
</dbReference>
<keyword evidence="1" id="KW-0805">Transcription regulation</keyword>
<dbReference type="InterPro" id="IPR036390">
    <property type="entry name" value="WH_DNA-bd_sf"/>
</dbReference>
<dbReference type="SUPFAM" id="SSF100950">
    <property type="entry name" value="NagB/RpiA/CoA transferase-like"/>
    <property type="match status" value="1"/>
</dbReference>
<organism evidence="4">
    <name type="scientific">Caldilinea aerophila</name>
    <dbReference type="NCBI Taxonomy" id="133453"/>
    <lineage>
        <taxon>Bacteria</taxon>
        <taxon>Bacillati</taxon>
        <taxon>Chloroflexota</taxon>
        <taxon>Caldilineae</taxon>
        <taxon>Caldilineales</taxon>
        <taxon>Caldilineaceae</taxon>
        <taxon>Caldilinea</taxon>
    </lineage>
</organism>
<dbReference type="AlphaFoldDB" id="A0A7C1FN70"/>
<evidence type="ECO:0000259" key="3">
    <source>
        <dbReference type="PROSITE" id="PS51000"/>
    </source>
</evidence>
<dbReference type="InterPro" id="IPR050313">
    <property type="entry name" value="Carb_Metab_HTH_regulators"/>
</dbReference>
<dbReference type="GO" id="GO:0003700">
    <property type="term" value="F:DNA-binding transcription factor activity"/>
    <property type="evidence" value="ECO:0007669"/>
    <property type="project" value="InterPro"/>
</dbReference>
<protein>
    <submittedName>
        <fullName evidence="4">DeoR/GlpR transcriptional regulator</fullName>
    </submittedName>
</protein>
<evidence type="ECO:0000256" key="2">
    <source>
        <dbReference type="ARBA" id="ARBA00023163"/>
    </source>
</evidence>
<evidence type="ECO:0000256" key="1">
    <source>
        <dbReference type="ARBA" id="ARBA00023015"/>
    </source>
</evidence>
<name>A0A7C1FN70_9CHLR</name>
<dbReference type="Gene3D" id="1.10.10.10">
    <property type="entry name" value="Winged helix-like DNA-binding domain superfamily/Winged helix DNA-binding domain"/>
    <property type="match status" value="1"/>
</dbReference>
<dbReference type="InterPro" id="IPR014036">
    <property type="entry name" value="DeoR-like_C"/>
</dbReference>
<sequence>MLALHERGVVSVAELCEQLSASDMTIRRDLLTLESRGLLRRVHGGAVSVHDRSYEPPFLVRSRRQAAEKARIAEAALACIQDGDSIALDVGTTTLEIARRLDRFHNLTIVTPSLHIANLLASRPGNRIIVAGGILRYGELSLVGHFAERVFQELFVDKLFLGIGGIDLEAGLTEYNLEDAQVKRAMLRSAKECIVVADATKFGNVAFASVAPLSVVRKIITDAAVDAESVTRLRDLGIEVILA</sequence>
<dbReference type="SMART" id="SM00420">
    <property type="entry name" value="HTH_DEOR"/>
    <property type="match status" value="1"/>
</dbReference>
<reference evidence="4" key="1">
    <citation type="journal article" date="2020" name="mSystems">
        <title>Genome- and Community-Level Interaction Insights into Carbon Utilization and Element Cycling Functions of Hydrothermarchaeota in Hydrothermal Sediment.</title>
        <authorList>
            <person name="Zhou Z."/>
            <person name="Liu Y."/>
            <person name="Xu W."/>
            <person name="Pan J."/>
            <person name="Luo Z.H."/>
            <person name="Li M."/>
        </authorList>
    </citation>
    <scope>NUCLEOTIDE SEQUENCE [LARGE SCALE GENOMIC DNA]</scope>
    <source>
        <strain evidence="4">SpSt-289</strain>
    </source>
</reference>
<dbReference type="InterPro" id="IPR037171">
    <property type="entry name" value="NagB/RpiA_transferase-like"/>
</dbReference>
<dbReference type="EMBL" id="DSMG01000175">
    <property type="protein sequence ID" value="HDX33113.1"/>
    <property type="molecule type" value="Genomic_DNA"/>
</dbReference>
<dbReference type="PANTHER" id="PTHR30363">
    <property type="entry name" value="HTH-TYPE TRANSCRIPTIONAL REGULATOR SRLR-RELATED"/>
    <property type="match status" value="1"/>
</dbReference>
<dbReference type="Pfam" id="PF00455">
    <property type="entry name" value="DeoRC"/>
    <property type="match status" value="1"/>
</dbReference>
<dbReference type="SUPFAM" id="SSF46785">
    <property type="entry name" value="Winged helix' DNA-binding domain"/>
    <property type="match status" value="1"/>
</dbReference>
<gene>
    <name evidence="4" type="ORF">ENQ20_16735</name>
</gene>
<proteinExistence type="predicted"/>
<dbReference type="Pfam" id="PF08220">
    <property type="entry name" value="HTH_DeoR"/>
    <property type="match status" value="1"/>
</dbReference>
<dbReference type="Gene3D" id="3.40.50.1360">
    <property type="match status" value="1"/>
</dbReference>
<dbReference type="InterPro" id="IPR001034">
    <property type="entry name" value="DeoR_HTH"/>
</dbReference>
<evidence type="ECO:0000313" key="4">
    <source>
        <dbReference type="EMBL" id="HDX33113.1"/>
    </source>
</evidence>
<dbReference type="SMART" id="SM01134">
    <property type="entry name" value="DeoRC"/>
    <property type="match status" value="1"/>
</dbReference>
<comment type="caution">
    <text evidence="4">The sequence shown here is derived from an EMBL/GenBank/DDBJ whole genome shotgun (WGS) entry which is preliminary data.</text>
</comment>
<feature type="domain" description="HTH deoR-type" evidence="3">
    <location>
        <begin position="1"/>
        <end position="48"/>
    </location>
</feature>
<keyword evidence="2" id="KW-0804">Transcription</keyword>
<dbReference type="InterPro" id="IPR036388">
    <property type="entry name" value="WH-like_DNA-bd_sf"/>
</dbReference>
<accession>A0A7C1FN70</accession>
<dbReference type="PRINTS" id="PR00037">
    <property type="entry name" value="HTHLACR"/>
</dbReference>
<dbReference type="PANTHER" id="PTHR30363:SF44">
    <property type="entry name" value="AGA OPERON TRANSCRIPTIONAL REPRESSOR-RELATED"/>
    <property type="match status" value="1"/>
</dbReference>